<dbReference type="FunFam" id="3.30.70.270:FF:000001">
    <property type="entry name" value="Diguanylate cyclase domain protein"/>
    <property type="match status" value="1"/>
</dbReference>
<dbReference type="EMBL" id="CP002198">
    <property type="protein sequence ID" value="ADN15532.1"/>
    <property type="molecule type" value="Genomic_DNA"/>
</dbReference>
<sequence>MWSTIKKTLEQWRGIVITVPPMVALTIAGSVAGLFQMGEMRAFDYFISRRPEESSSSRIVIVTIDEPDLHNYNFPIPDHQLAQAIEIIKKQQPRVIGLDIYRDMPVEPGTEELSKVFRETNNLIGIEKATDQFTAKSVNPPHSMPADRVAISNIVVDPDGKVRRALLSIERENGDIQLGIATELALIYLAQDNIFPETVKADNSSSIIQLGKTQITPFRSDDGGYVNADNGGYQILLNYRGGEDKFPTVSFTDVLEGKLPRDWAKNRIVLIGSKAESLNDKFYTPYNNKDLFGNNPIIMAGVFIHANMANQLLDAALEGRPLIRVVAEPLETLWVIFWGLVGASISWLFFEQKSLNFNVALLGNLLIVSIILPSGILVGISYLAFVQGWWIPVFTPFIALTLSALALPSYKNYELKRIACLDGLTQIANRRHFDQYYEQVWERLKAAQQPLSVILCDIDYFKFYNDQYGHQAGDRCLQQVAQTLAKAVRSTDFVARYGGEEFIIVLPSTDGETAYKIGQRICSQVRSLQIPHSKSRVSHIVTLSCGVATLIPDTVSSSGILIATADSALYEAKEKGRNGVVLK</sequence>
<dbReference type="CDD" id="cd01949">
    <property type="entry name" value="GGDEF"/>
    <property type="match status" value="1"/>
</dbReference>
<gene>
    <name evidence="3" type="ordered locus">Cyan7822_3591</name>
</gene>
<dbReference type="eggNOG" id="COG4252">
    <property type="taxonomic scope" value="Bacteria"/>
</dbReference>
<dbReference type="AlphaFoldDB" id="E0UG31"/>
<reference evidence="4" key="1">
    <citation type="journal article" date="2011" name="MBio">
        <title>Novel metabolic attributes of the genus Cyanothece, comprising a group of unicellular nitrogen-fixing Cyanobacteria.</title>
        <authorList>
            <person name="Bandyopadhyay A."/>
            <person name="Elvitigala T."/>
            <person name="Welsh E."/>
            <person name="Stockel J."/>
            <person name="Liberton M."/>
            <person name="Min H."/>
            <person name="Sherman L.A."/>
            <person name="Pakrasi H.B."/>
        </authorList>
    </citation>
    <scope>NUCLEOTIDE SEQUENCE [LARGE SCALE GENOMIC DNA]</scope>
    <source>
        <strain evidence="4">PCC 7822</strain>
    </source>
</reference>
<dbReference type="SMART" id="SM00267">
    <property type="entry name" value="GGDEF"/>
    <property type="match status" value="1"/>
</dbReference>
<protein>
    <submittedName>
        <fullName evidence="3">Diguanylate cyclase with Chase2 sensor</fullName>
    </submittedName>
</protein>
<dbReference type="NCBIfam" id="TIGR00254">
    <property type="entry name" value="GGDEF"/>
    <property type="match status" value="1"/>
</dbReference>
<dbReference type="Pfam" id="PF00990">
    <property type="entry name" value="GGDEF"/>
    <property type="match status" value="1"/>
</dbReference>
<dbReference type="PANTHER" id="PTHR45138">
    <property type="entry name" value="REGULATORY COMPONENTS OF SENSORY TRANSDUCTION SYSTEM"/>
    <property type="match status" value="1"/>
</dbReference>
<dbReference type="HOGENOM" id="CLU_000445_85_1_3"/>
<keyword evidence="1" id="KW-1133">Transmembrane helix</keyword>
<dbReference type="Pfam" id="PF05226">
    <property type="entry name" value="CHASE2"/>
    <property type="match status" value="1"/>
</dbReference>
<evidence type="ECO:0000313" key="4">
    <source>
        <dbReference type="Proteomes" id="UP000008206"/>
    </source>
</evidence>
<evidence type="ECO:0000259" key="2">
    <source>
        <dbReference type="PROSITE" id="PS50887"/>
    </source>
</evidence>
<evidence type="ECO:0000313" key="3">
    <source>
        <dbReference type="EMBL" id="ADN15532.1"/>
    </source>
</evidence>
<dbReference type="InterPro" id="IPR000160">
    <property type="entry name" value="GGDEF_dom"/>
</dbReference>
<dbReference type="Gene3D" id="3.30.70.270">
    <property type="match status" value="1"/>
</dbReference>
<evidence type="ECO:0000256" key="1">
    <source>
        <dbReference type="SAM" id="Phobius"/>
    </source>
</evidence>
<organism evidence="3 4">
    <name type="scientific">Gloeothece verrucosa (strain PCC 7822)</name>
    <name type="common">Cyanothece sp. (strain PCC 7822)</name>
    <dbReference type="NCBI Taxonomy" id="497965"/>
    <lineage>
        <taxon>Bacteria</taxon>
        <taxon>Bacillati</taxon>
        <taxon>Cyanobacteriota</taxon>
        <taxon>Cyanophyceae</taxon>
        <taxon>Oscillatoriophycideae</taxon>
        <taxon>Chroococcales</taxon>
        <taxon>Aphanothecaceae</taxon>
        <taxon>Gloeothece</taxon>
        <taxon>Gloeothece verrucosa</taxon>
    </lineage>
</organism>
<dbReference type="OrthoDB" id="337251at2"/>
<dbReference type="SMART" id="SM01080">
    <property type="entry name" value="CHASE2"/>
    <property type="match status" value="1"/>
</dbReference>
<dbReference type="STRING" id="497965.Cyan7822_3591"/>
<dbReference type="InterPro" id="IPR050469">
    <property type="entry name" value="Diguanylate_Cyclase"/>
</dbReference>
<keyword evidence="1" id="KW-0472">Membrane</keyword>
<dbReference type="SUPFAM" id="SSF55073">
    <property type="entry name" value="Nucleotide cyclase"/>
    <property type="match status" value="1"/>
</dbReference>
<feature type="transmembrane region" description="Helical" evidence="1">
    <location>
        <begin position="362"/>
        <end position="383"/>
    </location>
</feature>
<dbReference type="KEGG" id="cyj:Cyan7822_3591"/>
<dbReference type="InterPro" id="IPR029787">
    <property type="entry name" value="Nucleotide_cyclase"/>
</dbReference>
<dbReference type="Proteomes" id="UP000008206">
    <property type="component" value="Chromosome"/>
</dbReference>
<feature type="transmembrane region" description="Helical" evidence="1">
    <location>
        <begin position="12"/>
        <end position="35"/>
    </location>
</feature>
<accession>E0UG31</accession>
<dbReference type="InterPro" id="IPR007890">
    <property type="entry name" value="CHASE2"/>
</dbReference>
<dbReference type="eggNOG" id="COG3706">
    <property type="taxonomic scope" value="Bacteria"/>
</dbReference>
<dbReference type="GO" id="GO:0052621">
    <property type="term" value="F:diguanylate cyclase activity"/>
    <property type="evidence" value="ECO:0007669"/>
    <property type="project" value="TreeGrafter"/>
</dbReference>
<proteinExistence type="predicted"/>
<dbReference type="GO" id="GO:1902201">
    <property type="term" value="P:negative regulation of bacterial-type flagellum-dependent cell motility"/>
    <property type="evidence" value="ECO:0007669"/>
    <property type="project" value="TreeGrafter"/>
</dbReference>
<dbReference type="PANTHER" id="PTHR45138:SF9">
    <property type="entry name" value="DIGUANYLATE CYCLASE DGCM-RELATED"/>
    <property type="match status" value="1"/>
</dbReference>
<feature type="domain" description="GGDEF" evidence="2">
    <location>
        <begin position="449"/>
        <end position="583"/>
    </location>
</feature>
<dbReference type="PROSITE" id="PS50887">
    <property type="entry name" value="GGDEF"/>
    <property type="match status" value="1"/>
</dbReference>
<dbReference type="GO" id="GO:0043709">
    <property type="term" value="P:cell adhesion involved in single-species biofilm formation"/>
    <property type="evidence" value="ECO:0007669"/>
    <property type="project" value="TreeGrafter"/>
</dbReference>
<keyword evidence="1" id="KW-0812">Transmembrane</keyword>
<feature type="transmembrane region" description="Helical" evidence="1">
    <location>
        <begin position="291"/>
        <end position="313"/>
    </location>
</feature>
<feature type="transmembrane region" description="Helical" evidence="1">
    <location>
        <begin position="389"/>
        <end position="407"/>
    </location>
</feature>
<feature type="transmembrane region" description="Helical" evidence="1">
    <location>
        <begin position="333"/>
        <end position="350"/>
    </location>
</feature>
<keyword evidence="4" id="KW-1185">Reference proteome</keyword>
<dbReference type="GO" id="GO:0005886">
    <property type="term" value="C:plasma membrane"/>
    <property type="evidence" value="ECO:0007669"/>
    <property type="project" value="TreeGrafter"/>
</dbReference>
<dbReference type="InterPro" id="IPR043128">
    <property type="entry name" value="Rev_trsase/Diguanyl_cyclase"/>
</dbReference>
<name>E0UG31_GLOV7</name>
<dbReference type="RefSeq" id="WP_013323601.1">
    <property type="nucleotide sequence ID" value="NC_014501.1"/>
</dbReference>